<feature type="compositionally biased region" description="Polar residues" evidence="1">
    <location>
        <begin position="916"/>
        <end position="927"/>
    </location>
</feature>
<feature type="compositionally biased region" description="Basic and acidic residues" evidence="1">
    <location>
        <begin position="365"/>
        <end position="386"/>
    </location>
</feature>
<feature type="region of interest" description="Disordered" evidence="1">
    <location>
        <begin position="1175"/>
        <end position="1201"/>
    </location>
</feature>
<feature type="compositionally biased region" description="Basic and acidic residues" evidence="1">
    <location>
        <begin position="1192"/>
        <end position="1201"/>
    </location>
</feature>
<feature type="region of interest" description="Disordered" evidence="1">
    <location>
        <begin position="1635"/>
        <end position="1668"/>
    </location>
</feature>
<keyword evidence="3" id="KW-1185">Reference proteome</keyword>
<feature type="compositionally biased region" description="Polar residues" evidence="1">
    <location>
        <begin position="1058"/>
        <end position="1067"/>
    </location>
</feature>
<feature type="region of interest" description="Disordered" evidence="1">
    <location>
        <begin position="198"/>
        <end position="260"/>
    </location>
</feature>
<feature type="region of interest" description="Disordered" evidence="1">
    <location>
        <begin position="1452"/>
        <end position="1492"/>
    </location>
</feature>
<feature type="region of interest" description="Disordered" evidence="1">
    <location>
        <begin position="1896"/>
        <end position="1931"/>
    </location>
</feature>
<feature type="region of interest" description="Disordered" evidence="1">
    <location>
        <begin position="1725"/>
        <end position="1755"/>
    </location>
</feature>
<feature type="compositionally biased region" description="Basic and acidic residues" evidence="1">
    <location>
        <begin position="1"/>
        <end position="44"/>
    </location>
</feature>
<reference evidence="2" key="1">
    <citation type="submission" date="2024-04" db="EMBL/GenBank/DDBJ databases">
        <authorList>
            <consortium name="Molecular Ecology Group"/>
        </authorList>
    </citation>
    <scope>NUCLEOTIDE SEQUENCE</scope>
</reference>
<feature type="region of interest" description="Disordered" evidence="1">
    <location>
        <begin position="321"/>
        <end position="347"/>
    </location>
</feature>
<protein>
    <submittedName>
        <fullName evidence="2">Uncharacterized protein</fullName>
    </submittedName>
</protein>
<feature type="compositionally biased region" description="Polar residues" evidence="1">
    <location>
        <begin position="465"/>
        <end position="474"/>
    </location>
</feature>
<feature type="compositionally biased region" description="Basic residues" evidence="1">
    <location>
        <begin position="1473"/>
        <end position="1482"/>
    </location>
</feature>
<proteinExistence type="predicted"/>
<feature type="compositionally biased region" description="Basic and acidic residues" evidence="1">
    <location>
        <begin position="1511"/>
        <end position="1531"/>
    </location>
</feature>
<feature type="compositionally biased region" description="Low complexity" evidence="1">
    <location>
        <begin position="451"/>
        <end position="464"/>
    </location>
</feature>
<feature type="compositionally biased region" description="Basic and acidic residues" evidence="1">
    <location>
        <begin position="487"/>
        <end position="496"/>
    </location>
</feature>
<feature type="compositionally biased region" description="Polar residues" evidence="1">
    <location>
        <begin position="321"/>
        <end position="331"/>
    </location>
</feature>
<feature type="compositionally biased region" description="Polar residues" evidence="1">
    <location>
        <begin position="1179"/>
        <end position="1189"/>
    </location>
</feature>
<feature type="compositionally biased region" description="Basic and acidic residues" evidence="1">
    <location>
        <begin position="1452"/>
        <end position="1472"/>
    </location>
</feature>
<feature type="region of interest" description="Disordered" evidence="1">
    <location>
        <begin position="1"/>
        <end position="73"/>
    </location>
</feature>
<evidence type="ECO:0000313" key="2">
    <source>
        <dbReference type="EMBL" id="CAL1680165.1"/>
    </source>
</evidence>
<feature type="compositionally biased region" description="Basic and acidic residues" evidence="1">
    <location>
        <begin position="1897"/>
        <end position="1931"/>
    </location>
</feature>
<feature type="region of interest" description="Disordered" evidence="1">
    <location>
        <begin position="1043"/>
        <end position="1067"/>
    </location>
</feature>
<evidence type="ECO:0000313" key="3">
    <source>
        <dbReference type="Proteomes" id="UP001497644"/>
    </source>
</evidence>
<feature type="region of interest" description="Disordered" evidence="1">
    <location>
        <begin position="915"/>
        <end position="938"/>
    </location>
</feature>
<dbReference type="EMBL" id="OZ034825">
    <property type="protein sequence ID" value="CAL1680165.1"/>
    <property type="molecule type" value="Genomic_DNA"/>
</dbReference>
<sequence>MAEDNARPAEESGAVEVERKLDRPSRPRDQRGAAKVKDKPEDTRLPTPPPDPQCLKIARDRTGVTSRGPEEEEEDLATYLSELGASPFEGHSFDYDTTPNSATSAMGGDAVPFTEEAFEHLDRLYALTEQILELRSRSSKFFRRVRGLERAKVQRNADRRLEVALANDEEELLRDFTDEDTGFAESLLDAMLSNCRDAASTPRRGERLSVRSPSSSRQRSRSLAPAEQNLASSNLVERAAEAPDKRGTFARNASRNGGPKVSKWTRVKAAFKWERACTNDLADIAESSMLATASSTPTTKYLRIPDAITAGSWSAGPALSPCTSEISSPSTPIGRVSPASSSNEEVFDDSRKNIIIYPDRQLPLVKDDRKKEDPDRHARSLDRDTPIAESVGSVESPSEANRSKPLIRIISDADVTMQPASGGGRDPEVSPKRPTPTLTITIPSNEEEIRSLSSPESISPLPSSTQDSGGSSPQHPKMRQDLTSSPREFKRQHSTIEEAVTQAPKIQRQDSKWNKVRRAFLTNATFSVPPSPIRVVAAQSFTNDDTRRARSCSESAEDLGKTVTGISTNNYNNNNNNHCRERETRRDYQALREKFGAEFHRKLVEWERLKNARNARDGLPLNEERLAPEFRKKLQDWKRTKKGRRSDAATIEQQRVSRRRLTDWQLWRSSSSKSELRCYNKNQNSIGSRGSCASIGSAGSFGSDGKQHLCEDFIKRMEAWRRMSEAACRSSERPKSPANRVASDIIDETEFLALEKLLLLFGQRIRKERRESDARQLNDCFDGDSRFMATSRGVNCGNEVLIRTSVGSYRFEGISREFTRKLYDWEKYRGISPRSSTFRLLGPGYTPFMQDSDEATLTESPSTTGKNRAFHWTLKRSKSDGSVFEGSLRDESFTVRRSTSLQSLISTNKLEDDTRMNTLPVSNNSQGIKDPSEDTTVDSEPEAMIVDIEDVIEETASPLTGVQPHQTPVYSVAASETISIAVPLGTVTSSHEPSPVFLVEAEDDENCEPWNGRKWIDPEACSSENSPRRFSLSEDWRERTFLDEDKSSWEPSCEGGNKENQGSTGLTEQTRCSILDFDDSVKSDRSIEWNRDTWDESCDEANRDSIALELPLTPIYESKNDTKKQEPSFENDNPGSAYFADNFETTSTTWNAEELMDSPRTWTKEMNETRKIEDLADESLNNGQTSDAENLQDDKNDQEAKKEKIILSTDSCTYQFAKTISSSDRCDSTETLSKLSNSKLDDNKDMSECCRDFNIKNETSAHYENCSSPELQTDVDRHYEILTFKRDTCGDTMNNHLYEPVDCHEEVRGSSYDDRNNCVRESLLPSKLAGMERSNLSETPKNLLTNSTVRTVPITVSRDNEARSLEKILINEETLNKIIVPTASAENGTKRIRNRFASVDRPDEVIGNRPSDCNPSTRITTRDDQIDCIKKDGSSARNVFVKTKRMIFGPFRRSEDRTSSRKESDGSIDGRLRRSSKSKSKSRSTSPKLGRQDALLRVSLSLPWPLRSTPKESEISFEAESRRSSGSKTEDVITVQQKNSPCEENRVNNKFNDRLTEEKSLSPIDVNRKKINCSDTKFVTAPINMCSFGTTSTRVSERSDRSRITSIEQDRCNQTQNDEERGKVKCDQVNFEGKRDEERFSRKQDERKEQEIEFGQRQDKARQQDESHVKCDAVSSDLMHKLRILSDAAARREGRATIIESPIINDPESRSSRIRRAKESFLSRRGGPFCRSMTESAEAADPWRRSTSSQLSAETSKANEIMVITAESDEAENAGSRAKTTSLTAQDEIVSLSEDRVDACQEKDLAIDAGVRSESLVKSASAGMINVDPNTFGRLVTTDRGCESLPRTIAKRRDSSGPLAKIVSKLRLSRLIRARNVDSGGMSTISTLCRQSLLIDMRGEPENRRSNERESEKDSVAEDKDKDDEHSGESS</sequence>
<accession>A0AAV2NKB1</accession>
<feature type="region of interest" description="Disordered" evidence="1">
    <location>
        <begin position="365"/>
        <end position="510"/>
    </location>
</feature>
<feature type="compositionally biased region" description="Polar residues" evidence="1">
    <location>
        <begin position="1745"/>
        <end position="1755"/>
    </location>
</feature>
<feature type="compositionally biased region" description="Basic and acidic residues" evidence="1">
    <location>
        <begin position="238"/>
        <end position="247"/>
    </location>
</feature>
<gene>
    <name evidence="2" type="ORF">LPLAT_LOCUS6237</name>
</gene>
<name>A0AAV2NKB1_9HYME</name>
<organism evidence="2 3">
    <name type="scientific">Lasius platythorax</name>
    <dbReference type="NCBI Taxonomy" id="488582"/>
    <lineage>
        <taxon>Eukaryota</taxon>
        <taxon>Metazoa</taxon>
        <taxon>Ecdysozoa</taxon>
        <taxon>Arthropoda</taxon>
        <taxon>Hexapoda</taxon>
        <taxon>Insecta</taxon>
        <taxon>Pterygota</taxon>
        <taxon>Neoptera</taxon>
        <taxon>Endopterygota</taxon>
        <taxon>Hymenoptera</taxon>
        <taxon>Apocrita</taxon>
        <taxon>Aculeata</taxon>
        <taxon>Formicoidea</taxon>
        <taxon>Formicidae</taxon>
        <taxon>Formicinae</taxon>
        <taxon>Lasius</taxon>
        <taxon>Lasius</taxon>
    </lineage>
</organism>
<dbReference type="Proteomes" id="UP001497644">
    <property type="component" value="Chromosome 2"/>
</dbReference>
<evidence type="ECO:0000256" key="1">
    <source>
        <dbReference type="SAM" id="MobiDB-lite"/>
    </source>
</evidence>
<feature type="region of interest" description="Disordered" evidence="1">
    <location>
        <begin position="1511"/>
        <end position="1534"/>
    </location>
</feature>